<dbReference type="OrthoDB" id="63267at2759"/>
<evidence type="ECO:0000256" key="5">
    <source>
        <dbReference type="ARBA" id="ARBA00022553"/>
    </source>
</evidence>
<feature type="active site" description="Proton acceptor" evidence="13">
    <location>
        <position position="501"/>
    </location>
</feature>
<protein>
    <recommendedName>
        <fullName evidence="3">non-specific serine/threonine protein kinase</fullName>
        <ecNumber evidence="3">2.7.11.1</ecNumber>
    </recommendedName>
</protein>
<dbReference type="InterPro" id="IPR000719">
    <property type="entry name" value="Prot_kinase_dom"/>
</dbReference>
<evidence type="ECO:0000256" key="7">
    <source>
        <dbReference type="ARBA" id="ARBA00022737"/>
    </source>
</evidence>
<dbReference type="EC" id="2.7.11.1" evidence="3"/>
<keyword evidence="19" id="KW-1185">Reference proteome</keyword>
<dbReference type="GO" id="GO:0035556">
    <property type="term" value="P:intracellular signal transduction"/>
    <property type="evidence" value="ECO:0007669"/>
    <property type="project" value="InterPro"/>
</dbReference>
<feature type="binding site" evidence="14 15">
    <location>
        <position position="413"/>
    </location>
    <ligand>
        <name>ATP</name>
        <dbReference type="ChEBI" id="CHEBI:30616"/>
    </ligand>
</feature>
<dbReference type="GO" id="GO:0004711">
    <property type="term" value="F:ribosomal protein S6 kinase activity"/>
    <property type="evidence" value="ECO:0007669"/>
    <property type="project" value="InterPro"/>
</dbReference>
<comment type="similarity">
    <text evidence="2">Belongs to the protein kinase superfamily. AGC Ser/Thr protein kinase family. S6 kinase subfamily.</text>
</comment>
<organism evidence="18 19">
    <name type="scientific">Indicator maculatus</name>
    <name type="common">spotted honeyguide</name>
    <dbReference type="NCBI Taxonomy" id="545262"/>
    <lineage>
        <taxon>Eukaryota</taxon>
        <taxon>Metazoa</taxon>
        <taxon>Chordata</taxon>
        <taxon>Craniata</taxon>
        <taxon>Vertebrata</taxon>
        <taxon>Euteleostomi</taxon>
        <taxon>Archelosauria</taxon>
        <taxon>Archosauria</taxon>
        <taxon>Dinosauria</taxon>
        <taxon>Saurischia</taxon>
        <taxon>Theropoda</taxon>
        <taxon>Coelurosauria</taxon>
        <taxon>Aves</taxon>
        <taxon>Neognathae</taxon>
        <taxon>Neoaves</taxon>
        <taxon>Telluraves</taxon>
        <taxon>Coraciimorphae</taxon>
        <taxon>Piciformes</taxon>
        <taxon>Indicatoridae</taxon>
        <taxon>Indicator</taxon>
    </lineage>
</organism>
<evidence type="ECO:0000256" key="1">
    <source>
        <dbReference type="ARBA" id="ARBA00001946"/>
    </source>
</evidence>
<feature type="binding site" evidence="14">
    <location>
        <begin position="390"/>
        <end position="398"/>
    </location>
    <ligand>
        <name>ATP</name>
        <dbReference type="ChEBI" id="CHEBI:30616"/>
    </ligand>
</feature>
<dbReference type="PROSITE" id="PS50011">
    <property type="entry name" value="PROTEIN_KINASE_DOM"/>
    <property type="match status" value="2"/>
</dbReference>
<evidence type="ECO:0000313" key="19">
    <source>
        <dbReference type="Proteomes" id="UP000557230"/>
    </source>
</evidence>
<dbReference type="PIRSF" id="PIRSF000606">
    <property type="entry name" value="Ribsml_S6_kin_2"/>
    <property type="match status" value="1"/>
</dbReference>
<dbReference type="InterPro" id="IPR016239">
    <property type="entry name" value="Ribosomal_S6_kinase_II"/>
</dbReference>
<dbReference type="SUPFAM" id="SSF56112">
    <property type="entry name" value="Protein kinase-like (PK-like)"/>
    <property type="match status" value="2"/>
</dbReference>
<comment type="caution">
    <text evidence="18">The sequence shown here is derived from an EMBL/GenBank/DDBJ whole genome shotgun (WGS) entry which is preliminary data.</text>
</comment>
<evidence type="ECO:0000256" key="10">
    <source>
        <dbReference type="ARBA" id="ARBA00022840"/>
    </source>
</evidence>
<evidence type="ECO:0000259" key="17">
    <source>
        <dbReference type="PROSITE" id="PS51285"/>
    </source>
</evidence>
<dbReference type="InterPro" id="IPR042766">
    <property type="entry name" value="RSK3_STKc"/>
</dbReference>
<evidence type="ECO:0000256" key="4">
    <source>
        <dbReference type="ARBA" id="ARBA00022527"/>
    </source>
</evidence>
<evidence type="ECO:0000256" key="3">
    <source>
        <dbReference type="ARBA" id="ARBA00012513"/>
    </source>
</evidence>
<dbReference type="PROSITE" id="PS00107">
    <property type="entry name" value="PROTEIN_KINASE_ATP"/>
    <property type="match status" value="2"/>
</dbReference>
<feature type="binding site" evidence="14">
    <location>
        <begin position="34"/>
        <end position="42"/>
    </location>
    <ligand>
        <name>ATP</name>
        <dbReference type="ChEBI" id="CHEBI:30616"/>
    </ligand>
</feature>
<evidence type="ECO:0000256" key="9">
    <source>
        <dbReference type="ARBA" id="ARBA00022777"/>
    </source>
</evidence>
<feature type="domain" description="AGC-kinase C-terminal" evidence="17">
    <location>
        <begin position="288"/>
        <end position="357"/>
    </location>
</feature>
<dbReference type="InterPro" id="IPR011009">
    <property type="entry name" value="Kinase-like_dom_sf"/>
</dbReference>
<proteinExistence type="inferred from homology"/>
<keyword evidence="9 18" id="KW-0418">Kinase</keyword>
<feature type="domain" description="Protein kinase" evidence="16">
    <location>
        <begin position="384"/>
        <end position="641"/>
    </location>
</feature>
<feature type="non-terminal residue" evidence="18">
    <location>
        <position position="1"/>
    </location>
</feature>
<accession>A0A7L1G2R1</accession>
<dbReference type="SMART" id="SM00133">
    <property type="entry name" value="S_TK_X"/>
    <property type="match status" value="1"/>
</dbReference>
<feature type="domain" description="Protein kinase" evidence="16">
    <location>
        <begin position="28"/>
        <end position="287"/>
    </location>
</feature>
<dbReference type="AlphaFoldDB" id="A0A7L1G2R1"/>
<dbReference type="EMBL" id="VXBD01002425">
    <property type="protein sequence ID" value="NXN08328.1"/>
    <property type="molecule type" value="Genomic_DNA"/>
</dbReference>
<feature type="binding site" evidence="14 15">
    <location>
        <position position="60"/>
    </location>
    <ligand>
        <name>ATP</name>
        <dbReference type="ChEBI" id="CHEBI:30616"/>
    </ligand>
</feature>
<dbReference type="InterPro" id="IPR017892">
    <property type="entry name" value="Pkinase_C"/>
</dbReference>
<dbReference type="Gene3D" id="1.10.510.10">
    <property type="entry name" value="Transferase(Phosphotransferase) domain 1"/>
    <property type="match status" value="2"/>
</dbReference>
<evidence type="ECO:0000313" key="18">
    <source>
        <dbReference type="EMBL" id="NXN08328.1"/>
    </source>
</evidence>
<sequence>LQEDGIVKEIDISHHVKEGFEKADPSQFELLKVLGQGSYGKVFLVRKIKGSDAGQLYAMKVLKKATLKVRDRVRSKMERDILAEVNHPFIVKLHYAFQTEGKLYLILDFLRGGDLFTRLSKEVMFTEEDVKFYLAELALALDHLHGLGIIYRDLKPENILLDEEGHIKITDFGLSKEAIDHDKRAYSFCGTIEYMAPEVVNRRGHTQSADWWSFGVLMFEMLTGSLPFQGKDRKETMALILKAKLGMPQFLSAEAQSLLRALFKRNPSNRLGAGLDGVEEIKRHPFFVTIDWNKLYRKEIKPPFKPAVGRPEDTFHFDPEFTSRTPTDSPGVPPSANAHHLFRGFSFIASNLVQEPAQQDVHKPTIHPIVQQLHGNNIHFTDGYEIKEDIGIGSYSVCKRCIHKATETEFAVKIIDKSKRDPSEEIEILLRYGQHPNIITLKDVYDDGKYVYLVMELMRGGELLDRILRQKCFSEREASAVLCTITRTVDYLHSQGVVHRDLKPSNILYMDESGNPDSIRICDFGFAKQLRAENGLLMTPCYTANFVAPEVLKRQGYDAACDIWSLGILLYTMLAGFTPFANGPDDTPEEILARIGSGKYALTGGNWDSVSDTAKDIVSKMLHVDPHQRLTAVQVLRHPWIVNREYLSQNQLSRQDVHLVKGAMAATYFALNRAPQAPRLEPVLSSNLAQRRGMKRLTSTRL</sequence>
<dbReference type="Pfam" id="PF00069">
    <property type="entry name" value="Pkinase"/>
    <property type="match status" value="2"/>
</dbReference>
<evidence type="ECO:0000256" key="15">
    <source>
        <dbReference type="PROSITE-ProRule" id="PRU10141"/>
    </source>
</evidence>
<dbReference type="PANTHER" id="PTHR24351">
    <property type="entry name" value="RIBOSOMAL PROTEIN S6 KINASE"/>
    <property type="match status" value="1"/>
</dbReference>
<keyword evidence="4" id="KW-0723">Serine/threonine-protein kinase</keyword>
<evidence type="ECO:0000256" key="14">
    <source>
        <dbReference type="PIRSR" id="PIRSR000606-51"/>
    </source>
</evidence>
<dbReference type="GO" id="GO:0000287">
    <property type="term" value="F:magnesium ion binding"/>
    <property type="evidence" value="ECO:0007669"/>
    <property type="project" value="InterPro"/>
</dbReference>
<keyword evidence="5" id="KW-0597">Phosphoprotein</keyword>
<dbReference type="Pfam" id="PF00433">
    <property type="entry name" value="Pkinase_C"/>
    <property type="match status" value="1"/>
</dbReference>
<dbReference type="CDD" id="cd14178">
    <property type="entry name" value="STKc_RSK3_C"/>
    <property type="match status" value="1"/>
</dbReference>
<comment type="cofactor">
    <cofactor evidence="1">
        <name>Mg(2+)</name>
        <dbReference type="ChEBI" id="CHEBI:18420"/>
    </cofactor>
</comment>
<evidence type="ECO:0000256" key="8">
    <source>
        <dbReference type="ARBA" id="ARBA00022741"/>
    </source>
</evidence>
<evidence type="ECO:0000256" key="6">
    <source>
        <dbReference type="ARBA" id="ARBA00022679"/>
    </source>
</evidence>
<name>A0A7L1G2R1_9PICI</name>
<comment type="catalytic activity">
    <reaction evidence="11">
        <text>L-threonyl-[protein] + ATP = O-phospho-L-threonyl-[protein] + ADP + H(+)</text>
        <dbReference type="Rhea" id="RHEA:46608"/>
        <dbReference type="Rhea" id="RHEA-COMP:11060"/>
        <dbReference type="Rhea" id="RHEA-COMP:11605"/>
        <dbReference type="ChEBI" id="CHEBI:15378"/>
        <dbReference type="ChEBI" id="CHEBI:30013"/>
        <dbReference type="ChEBI" id="CHEBI:30616"/>
        <dbReference type="ChEBI" id="CHEBI:61977"/>
        <dbReference type="ChEBI" id="CHEBI:456216"/>
        <dbReference type="EC" id="2.7.11.1"/>
    </reaction>
</comment>
<reference evidence="18 19" key="1">
    <citation type="submission" date="2019-09" db="EMBL/GenBank/DDBJ databases">
        <title>Bird 10,000 Genomes (B10K) Project - Family phase.</title>
        <authorList>
            <person name="Zhang G."/>
        </authorList>
    </citation>
    <scope>NUCLEOTIDE SEQUENCE [LARGE SCALE GENOMIC DNA]</scope>
    <source>
        <strain evidence="18">B10K-DU-001-78</strain>
        <tissue evidence="18">Muscle</tissue>
    </source>
</reference>
<evidence type="ECO:0000256" key="11">
    <source>
        <dbReference type="ARBA" id="ARBA00047899"/>
    </source>
</evidence>
<dbReference type="FunFam" id="1.10.510.10:FF:000041">
    <property type="entry name" value="Ribosomal protein S6 kinase"/>
    <property type="match status" value="1"/>
</dbReference>
<evidence type="ECO:0000256" key="12">
    <source>
        <dbReference type="ARBA" id="ARBA00048679"/>
    </source>
</evidence>
<dbReference type="InterPro" id="IPR000961">
    <property type="entry name" value="AGC-kinase_C"/>
</dbReference>
<dbReference type="SMART" id="SM00220">
    <property type="entry name" value="S_TKc"/>
    <property type="match status" value="2"/>
</dbReference>
<keyword evidence="10 14" id="KW-0067">ATP-binding</keyword>
<keyword evidence="6" id="KW-0808">Transferase</keyword>
<feature type="active site" description="Proton acceptor" evidence="13">
    <location>
        <position position="153"/>
    </location>
</feature>
<comment type="catalytic activity">
    <reaction evidence="12">
        <text>L-seryl-[protein] + ATP = O-phospho-L-seryl-[protein] + ADP + H(+)</text>
        <dbReference type="Rhea" id="RHEA:17989"/>
        <dbReference type="Rhea" id="RHEA-COMP:9863"/>
        <dbReference type="Rhea" id="RHEA-COMP:11604"/>
        <dbReference type="ChEBI" id="CHEBI:15378"/>
        <dbReference type="ChEBI" id="CHEBI:29999"/>
        <dbReference type="ChEBI" id="CHEBI:30616"/>
        <dbReference type="ChEBI" id="CHEBI:83421"/>
        <dbReference type="ChEBI" id="CHEBI:456216"/>
        <dbReference type="EC" id="2.7.11.1"/>
    </reaction>
</comment>
<evidence type="ECO:0000256" key="2">
    <source>
        <dbReference type="ARBA" id="ARBA00009804"/>
    </source>
</evidence>
<dbReference type="InterPro" id="IPR017441">
    <property type="entry name" value="Protein_kinase_ATP_BS"/>
</dbReference>
<evidence type="ECO:0000256" key="13">
    <source>
        <dbReference type="PIRSR" id="PIRSR000606-50"/>
    </source>
</evidence>
<dbReference type="PROSITE" id="PS00108">
    <property type="entry name" value="PROTEIN_KINASE_ST"/>
    <property type="match status" value="2"/>
</dbReference>
<dbReference type="GO" id="GO:0005524">
    <property type="term" value="F:ATP binding"/>
    <property type="evidence" value="ECO:0007669"/>
    <property type="project" value="UniProtKB-UniRule"/>
</dbReference>
<dbReference type="FunFam" id="3.30.200.20:FF:000013">
    <property type="entry name" value="Ribosomal protein S6 kinase"/>
    <property type="match status" value="1"/>
</dbReference>
<dbReference type="PROSITE" id="PS51285">
    <property type="entry name" value="AGC_KINASE_CTER"/>
    <property type="match status" value="1"/>
</dbReference>
<dbReference type="InterPro" id="IPR041906">
    <property type="entry name" value="RSK_N"/>
</dbReference>
<dbReference type="FunFam" id="3.30.200.20:FF:000121">
    <property type="entry name" value="Ribosomal protein S6 kinase"/>
    <property type="match status" value="1"/>
</dbReference>
<dbReference type="CDD" id="cd05582">
    <property type="entry name" value="STKc_RSK_N"/>
    <property type="match status" value="1"/>
</dbReference>
<keyword evidence="8 14" id="KW-0547">Nucleotide-binding</keyword>
<dbReference type="Gene3D" id="3.30.200.20">
    <property type="entry name" value="Phosphorylase Kinase, domain 1"/>
    <property type="match status" value="2"/>
</dbReference>
<dbReference type="FunFam" id="1.10.510.10:FF:000010">
    <property type="entry name" value="Ribosomal protein S6 kinase"/>
    <property type="match status" value="1"/>
</dbReference>
<dbReference type="InterPro" id="IPR008271">
    <property type="entry name" value="Ser/Thr_kinase_AS"/>
</dbReference>
<keyword evidence="7" id="KW-0677">Repeat</keyword>
<evidence type="ECO:0000259" key="16">
    <source>
        <dbReference type="PROSITE" id="PS50011"/>
    </source>
</evidence>
<feature type="non-terminal residue" evidence="18">
    <location>
        <position position="702"/>
    </location>
</feature>
<dbReference type="Proteomes" id="UP000557230">
    <property type="component" value="Unassembled WGS sequence"/>
</dbReference>
<gene>
    <name evidence="18" type="primary">Rps6ka2</name>
    <name evidence="18" type="ORF">INDMAC_R07921</name>
</gene>